<dbReference type="EMBL" id="BGPR01004353">
    <property type="protein sequence ID" value="GBM98741.1"/>
    <property type="molecule type" value="Genomic_DNA"/>
</dbReference>
<dbReference type="AlphaFoldDB" id="A0A4Y2K8U7"/>
<keyword evidence="2" id="KW-1185">Reference proteome</keyword>
<dbReference type="Proteomes" id="UP000499080">
    <property type="component" value="Unassembled WGS sequence"/>
</dbReference>
<dbReference type="OrthoDB" id="8023278at2759"/>
<protein>
    <submittedName>
        <fullName evidence="1">Uncharacterized protein</fullName>
    </submittedName>
</protein>
<name>A0A4Y2K8U7_ARAVE</name>
<organism evidence="1 2">
    <name type="scientific">Araneus ventricosus</name>
    <name type="common">Orbweaver spider</name>
    <name type="synonym">Epeira ventricosa</name>
    <dbReference type="NCBI Taxonomy" id="182803"/>
    <lineage>
        <taxon>Eukaryota</taxon>
        <taxon>Metazoa</taxon>
        <taxon>Ecdysozoa</taxon>
        <taxon>Arthropoda</taxon>
        <taxon>Chelicerata</taxon>
        <taxon>Arachnida</taxon>
        <taxon>Araneae</taxon>
        <taxon>Araneomorphae</taxon>
        <taxon>Entelegynae</taxon>
        <taxon>Araneoidea</taxon>
        <taxon>Araneidae</taxon>
        <taxon>Araneus</taxon>
    </lineage>
</organism>
<proteinExistence type="predicted"/>
<gene>
    <name evidence="1" type="ORF">AVEN_108070_1</name>
</gene>
<accession>A0A4Y2K8U7</accession>
<reference evidence="1 2" key="1">
    <citation type="journal article" date="2019" name="Sci. Rep.">
        <title>Orb-weaving spider Araneus ventricosus genome elucidates the spidroin gene catalogue.</title>
        <authorList>
            <person name="Kono N."/>
            <person name="Nakamura H."/>
            <person name="Ohtoshi R."/>
            <person name="Moran D.A.P."/>
            <person name="Shinohara A."/>
            <person name="Yoshida Y."/>
            <person name="Fujiwara M."/>
            <person name="Mori M."/>
            <person name="Tomita M."/>
            <person name="Arakawa K."/>
        </authorList>
    </citation>
    <scope>NUCLEOTIDE SEQUENCE [LARGE SCALE GENOMIC DNA]</scope>
</reference>
<evidence type="ECO:0000313" key="2">
    <source>
        <dbReference type="Proteomes" id="UP000499080"/>
    </source>
</evidence>
<evidence type="ECO:0000313" key="1">
    <source>
        <dbReference type="EMBL" id="GBM98741.1"/>
    </source>
</evidence>
<sequence>MKAFKKQVFNIQQQYKAYRTCIDNLDENEAVVHIDFSKNYNCKLSEVQSHHFGGSRNQGILDLTTTAGIVIFTTKHSNFQDTLGYQNPTHSLQSRCFSAMADASEKVQYDDATYKNPNPYSPFLYLQVVLPE</sequence>
<comment type="caution">
    <text evidence="1">The sequence shown here is derived from an EMBL/GenBank/DDBJ whole genome shotgun (WGS) entry which is preliminary data.</text>
</comment>